<gene>
    <name evidence="1" type="ORF">TSAR_002378</name>
</gene>
<dbReference type="AlphaFoldDB" id="A0A232FIM6"/>
<sequence>MSSAKPTTVAPSAGMQVGKWAANQEDLLRGLSAPGVDCKDTIIQEQEAVSALGLRWLAKEDAFCFSIEVSEVPSATTVTNRSILATTAKLFDPVGWLSPIIVRAKILIQKLWLQKLDWDDSVPEVTSRSWMEFITQLKELEAIKIPRWIGTYQKSEWLLHGFCHASERAYTCAIYAIMPNQVGHSVKLLATKSKVAPIKVLELCGAVILSRLAAYILSKVKRKPSQQHFWSDSKVVLAWLQAHLSKWKPFIGNRVSEIMTSLPDSVWHHVKSADNPTDLATRGVSLAQLQNSRLWWKGPAWLSQPADDWPCKAEPLKTTLEARNADKILGFTALVPAELTTWRYEFKKKSSFSFYLPNKVVDLEDQTGKCRSAQFQYGEYSLKTGQKIANVYTRYRIFFQSRSASFNISMTQHLRTGSHVSDDEIRQAEEKFAESLHLAQMGMFNLLENDLFFTYSLK</sequence>
<dbReference type="InterPro" id="IPR008042">
    <property type="entry name" value="Retrotrans_Pao"/>
</dbReference>
<dbReference type="STRING" id="543379.A0A232FIM6"/>
<dbReference type="Proteomes" id="UP000215335">
    <property type="component" value="Unassembled WGS sequence"/>
</dbReference>
<name>A0A232FIM6_9HYME</name>
<dbReference type="Pfam" id="PF05380">
    <property type="entry name" value="Peptidase_A17"/>
    <property type="match status" value="1"/>
</dbReference>
<reference evidence="1 2" key="1">
    <citation type="journal article" date="2017" name="Curr. Biol.">
        <title>The Evolution of Venom by Co-option of Single-Copy Genes.</title>
        <authorList>
            <person name="Martinson E.O."/>
            <person name="Mrinalini"/>
            <person name="Kelkar Y.D."/>
            <person name="Chang C.H."/>
            <person name="Werren J.H."/>
        </authorList>
    </citation>
    <scope>NUCLEOTIDE SEQUENCE [LARGE SCALE GENOMIC DNA]</scope>
    <source>
        <strain evidence="1 2">Alberta</strain>
        <tissue evidence="1">Whole body</tissue>
    </source>
</reference>
<comment type="caution">
    <text evidence="1">The sequence shown here is derived from an EMBL/GenBank/DDBJ whole genome shotgun (WGS) entry which is preliminary data.</text>
</comment>
<organism evidence="1 2">
    <name type="scientific">Trichomalopsis sarcophagae</name>
    <dbReference type="NCBI Taxonomy" id="543379"/>
    <lineage>
        <taxon>Eukaryota</taxon>
        <taxon>Metazoa</taxon>
        <taxon>Ecdysozoa</taxon>
        <taxon>Arthropoda</taxon>
        <taxon>Hexapoda</taxon>
        <taxon>Insecta</taxon>
        <taxon>Pterygota</taxon>
        <taxon>Neoptera</taxon>
        <taxon>Endopterygota</taxon>
        <taxon>Hymenoptera</taxon>
        <taxon>Apocrita</taxon>
        <taxon>Proctotrupomorpha</taxon>
        <taxon>Chalcidoidea</taxon>
        <taxon>Pteromalidae</taxon>
        <taxon>Pteromalinae</taxon>
        <taxon>Trichomalopsis</taxon>
    </lineage>
</organism>
<evidence type="ECO:0000313" key="2">
    <source>
        <dbReference type="Proteomes" id="UP000215335"/>
    </source>
</evidence>
<dbReference type="EMBL" id="NNAY01000152">
    <property type="protein sequence ID" value="OXU30532.1"/>
    <property type="molecule type" value="Genomic_DNA"/>
</dbReference>
<dbReference type="PANTHER" id="PTHR47331">
    <property type="entry name" value="PHD-TYPE DOMAIN-CONTAINING PROTEIN"/>
    <property type="match status" value="1"/>
</dbReference>
<evidence type="ECO:0000313" key="1">
    <source>
        <dbReference type="EMBL" id="OXU30532.1"/>
    </source>
</evidence>
<proteinExistence type="predicted"/>
<accession>A0A232FIM6</accession>
<keyword evidence="2" id="KW-1185">Reference proteome</keyword>
<protein>
    <submittedName>
        <fullName evidence="1">Uncharacterized protein</fullName>
    </submittedName>
</protein>
<dbReference type="OrthoDB" id="7554397at2759"/>